<proteinExistence type="inferred from homology"/>
<comment type="subcellular location">
    <subcellularLocation>
        <location evidence="2">Gas vesicle</location>
    </subcellularLocation>
</comment>
<dbReference type="InterPro" id="IPR009430">
    <property type="entry name" value="GvpL/GvpF"/>
</dbReference>
<dbReference type="RefSeq" id="WP_233645224.1">
    <property type="nucleotide sequence ID" value="NZ_JBITPR010000018.1"/>
</dbReference>
<sequence>MTGLRYVYAVCRPFDAALQTQLTGVAGDPPRLLPHGDLVAVVSHVPEADFSEEELRARLEDLDWLTATARAHQQVVDALTAVTTPLPLRLATVFRDDSGVRMMLEEREAAFRRTLDRLDGRVEWGVKVYVETERPEQSEQAGAGRPAAPAPPAPKPVSGRDYLRQRRRQSRASDDLWSRAEEFATGLHATLSGRADDARLHAPQNPRLSGAAGRNVLNAAYLVRRDASEEFVEMVDRTKDDVPGIRVELTGPWAAYSFAGENAGEGS</sequence>
<evidence type="ECO:0000256" key="1">
    <source>
        <dbReference type="ARBA" id="ARBA00022987"/>
    </source>
</evidence>
<dbReference type="Pfam" id="PF06386">
    <property type="entry name" value="GvpL_GvpF"/>
    <property type="match status" value="1"/>
</dbReference>
<protein>
    <submittedName>
        <fullName evidence="5">GvpL/GvpF family gas vesicle protein</fullName>
    </submittedName>
</protein>
<keyword evidence="6" id="KW-1185">Reference proteome</keyword>
<name>A0ABW8B6V1_9ACTN</name>
<evidence type="ECO:0000256" key="2">
    <source>
        <dbReference type="ARBA" id="ARBA00035108"/>
    </source>
</evidence>
<feature type="region of interest" description="Disordered" evidence="4">
    <location>
        <begin position="133"/>
        <end position="175"/>
    </location>
</feature>
<evidence type="ECO:0000256" key="4">
    <source>
        <dbReference type="SAM" id="MobiDB-lite"/>
    </source>
</evidence>
<evidence type="ECO:0000256" key="3">
    <source>
        <dbReference type="ARBA" id="ARBA00035643"/>
    </source>
</evidence>
<dbReference type="PANTHER" id="PTHR36852">
    <property type="entry name" value="PROTEIN GVPL 2"/>
    <property type="match status" value="1"/>
</dbReference>
<comment type="similarity">
    <text evidence="3">Belongs to the gas vesicle GvpF/GvpL family.</text>
</comment>
<keyword evidence="1" id="KW-0304">Gas vesicle</keyword>
<accession>A0ABW8B6V1</accession>
<reference evidence="5 6" key="1">
    <citation type="submission" date="2024-07" db="EMBL/GenBank/DDBJ databases">
        <title>Whole genome sequencing of Prodigiosin pigment-producing Streptomyces salinarius isolated from rhizosphere soil of Arachis hypogaea.</title>
        <authorList>
            <person name="Vidhya A."/>
            <person name="Ramya S."/>
        </authorList>
    </citation>
    <scope>NUCLEOTIDE SEQUENCE [LARGE SCALE GENOMIC DNA]</scope>
    <source>
        <strain evidence="5 6">VRMG2420</strain>
    </source>
</reference>
<gene>
    <name evidence="5" type="ORF">AB4829_04705</name>
</gene>
<dbReference type="EMBL" id="JBITPR010000018">
    <property type="protein sequence ID" value="MFI7869886.1"/>
    <property type="molecule type" value="Genomic_DNA"/>
</dbReference>
<organism evidence="5 6">
    <name type="scientific">Streptomyces salinarius</name>
    <dbReference type="NCBI Taxonomy" id="2762598"/>
    <lineage>
        <taxon>Bacteria</taxon>
        <taxon>Bacillati</taxon>
        <taxon>Actinomycetota</taxon>
        <taxon>Actinomycetes</taxon>
        <taxon>Kitasatosporales</taxon>
        <taxon>Streptomycetaceae</taxon>
        <taxon>Streptomyces</taxon>
    </lineage>
</organism>
<evidence type="ECO:0000313" key="6">
    <source>
        <dbReference type="Proteomes" id="UP001614264"/>
    </source>
</evidence>
<dbReference type="Proteomes" id="UP001614264">
    <property type="component" value="Unassembled WGS sequence"/>
</dbReference>
<dbReference type="PANTHER" id="PTHR36852:SF1">
    <property type="entry name" value="PROTEIN GVPL 2"/>
    <property type="match status" value="1"/>
</dbReference>
<evidence type="ECO:0000313" key="5">
    <source>
        <dbReference type="EMBL" id="MFI7869886.1"/>
    </source>
</evidence>
<comment type="caution">
    <text evidence="5">The sequence shown here is derived from an EMBL/GenBank/DDBJ whole genome shotgun (WGS) entry which is preliminary data.</text>
</comment>